<dbReference type="EMBL" id="WIXE01017411">
    <property type="protein sequence ID" value="KAK5971772.1"/>
    <property type="molecule type" value="Genomic_DNA"/>
</dbReference>
<comment type="caution">
    <text evidence="2">The sequence shown here is derived from an EMBL/GenBank/DDBJ whole genome shotgun (WGS) entry which is preliminary data.</text>
</comment>
<evidence type="ECO:0000313" key="3">
    <source>
        <dbReference type="Proteomes" id="UP001331761"/>
    </source>
</evidence>
<feature type="compositionally biased region" description="Basic and acidic residues" evidence="1">
    <location>
        <begin position="145"/>
        <end position="161"/>
    </location>
</feature>
<evidence type="ECO:0000313" key="2">
    <source>
        <dbReference type="EMBL" id="KAK5971772.1"/>
    </source>
</evidence>
<feature type="region of interest" description="Disordered" evidence="1">
    <location>
        <begin position="137"/>
        <end position="161"/>
    </location>
</feature>
<gene>
    <name evidence="2" type="ORF">GCK32_013519</name>
</gene>
<feature type="non-terminal residue" evidence="2">
    <location>
        <position position="242"/>
    </location>
</feature>
<feature type="region of interest" description="Disordered" evidence="1">
    <location>
        <begin position="203"/>
        <end position="225"/>
    </location>
</feature>
<proteinExistence type="predicted"/>
<accession>A0AAN8FD01</accession>
<organism evidence="2 3">
    <name type="scientific">Trichostrongylus colubriformis</name>
    <name type="common">Black scour worm</name>
    <dbReference type="NCBI Taxonomy" id="6319"/>
    <lineage>
        <taxon>Eukaryota</taxon>
        <taxon>Metazoa</taxon>
        <taxon>Ecdysozoa</taxon>
        <taxon>Nematoda</taxon>
        <taxon>Chromadorea</taxon>
        <taxon>Rhabditida</taxon>
        <taxon>Rhabditina</taxon>
        <taxon>Rhabditomorpha</taxon>
        <taxon>Strongyloidea</taxon>
        <taxon>Trichostrongylidae</taxon>
        <taxon>Trichostrongylus</taxon>
    </lineage>
</organism>
<evidence type="ECO:0000256" key="1">
    <source>
        <dbReference type="SAM" id="MobiDB-lite"/>
    </source>
</evidence>
<reference evidence="2 3" key="1">
    <citation type="submission" date="2019-10" db="EMBL/GenBank/DDBJ databases">
        <title>Assembly and Annotation for the nematode Trichostrongylus colubriformis.</title>
        <authorList>
            <person name="Martin J."/>
        </authorList>
    </citation>
    <scope>NUCLEOTIDE SEQUENCE [LARGE SCALE GENOMIC DNA]</scope>
    <source>
        <strain evidence="2">G859</strain>
        <tissue evidence="2">Whole worm</tissue>
    </source>
</reference>
<protein>
    <submittedName>
        <fullName evidence="2">Uncharacterized protein</fullName>
    </submittedName>
</protein>
<dbReference type="Proteomes" id="UP001331761">
    <property type="component" value="Unassembled WGS sequence"/>
</dbReference>
<feature type="compositionally biased region" description="Low complexity" evidence="1">
    <location>
        <begin position="205"/>
        <end position="221"/>
    </location>
</feature>
<name>A0AAN8FD01_TRICO</name>
<keyword evidence="3" id="KW-1185">Reference proteome</keyword>
<sequence>MFFKFGQKTSANDLLDYSSPELVEWNRSYSLEASLQCSRSDSIMSFMSRGVGELRDGIRVLRQRARSLRPLRRPHSSVTAPVRLCSNSVSSQCTNQDKSPLTSTQVDYGVRSAVYRPEGRATIGRTAVSVAEQWLASTEPDDTDGPPRKKPAEASLHGRLDDPEERAWSYLSFGRETKVMQCSATSSLVSHFSEDRSIANKALLSSQSTRRGSTGTSFSDSPCLLESPECPEKRVNFLQAEP</sequence>
<dbReference type="AlphaFoldDB" id="A0AAN8FD01"/>